<evidence type="ECO:0000259" key="1">
    <source>
        <dbReference type="SMART" id="SM00923"/>
    </source>
</evidence>
<dbReference type="PANTHER" id="PTHR38444">
    <property type="entry name" value="ENTEROBACTIN BIOSYNTHESIS PROTEIN YBDZ"/>
    <property type="match status" value="1"/>
</dbReference>
<dbReference type="PANTHER" id="PTHR38444:SF1">
    <property type="entry name" value="ENTEROBACTIN BIOSYNTHESIS PROTEIN YBDZ"/>
    <property type="match status" value="1"/>
</dbReference>
<dbReference type="SMART" id="SM00923">
    <property type="entry name" value="MbtH"/>
    <property type="match status" value="1"/>
</dbReference>
<name>A0A7W7ZMF1_9BACT</name>
<proteinExistence type="predicted"/>
<dbReference type="Gene3D" id="3.90.820.10">
    <property type="entry name" value="Structural Genomics, Unknown Function 30-nov-00 1gh9 Mol_id"/>
    <property type="match status" value="1"/>
</dbReference>
<dbReference type="SUPFAM" id="SSF160582">
    <property type="entry name" value="MbtH-like"/>
    <property type="match status" value="1"/>
</dbReference>
<comment type="caution">
    <text evidence="2">The sequence shown here is derived from an EMBL/GenBank/DDBJ whole genome shotgun (WGS) entry which is preliminary data.</text>
</comment>
<dbReference type="GO" id="GO:0019290">
    <property type="term" value="P:siderophore biosynthetic process"/>
    <property type="evidence" value="ECO:0007669"/>
    <property type="project" value="TreeGrafter"/>
</dbReference>
<accession>A0A7W7ZMF1</accession>
<gene>
    <name evidence="2" type="ORF">HDF15_000950</name>
</gene>
<sequence length="70" mass="7997">MSTSVDWQESTIQVVVNSEEQYSLWPLDRKLPLGWISSGFTGTKDECLKHIASVWKDMRPLSRREVGSLS</sequence>
<dbReference type="InterPro" id="IPR038020">
    <property type="entry name" value="MbtH-like_sf"/>
</dbReference>
<organism evidence="2 3">
    <name type="scientific">Granulicella mallensis</name>
    <dbReference type="NCBI Taxonomy" id="940614"/>
    <lineage>
        <taxon>Bacteria</taxon>
        <taxon>Pseudomonadati</taxon>
        <taxon>Acidobacteriota</taxon>
        <taxon>Terriglobia</taxon>
        <taxon>Terriglobales</taxon>
        <taxon>Acidobacteriaceae</taxon>
        <taxon>Granulicella</taxon>
    </lineage>
</organism>
<dbReference type="InterPro" id="IPR037407">
    <property type="entry name" value="MLP_fam"/>
</dbReference>
<dbReference type="InterPro" id="IPR005153">
    <property type="entry name" value="MbtH-like_dom"/>
</dbReference>
<dbReference type="RefSeq" id="WP_184253189.1">
    <property type="nucleotide sequence ID" value="NZ_JACHIO010000003.1"/>
</dbReference>
<dbReference type="Pfam" id="PF03621">
    <property type="entry name" value="MbtH"/>
    <property type="match status" value="1"/>
</dbReference>
<protein>
    <submittedName>
        <fullName evidence="2">MbtH protein</fullName>
    </submittedName>
</protein>
<evidence type="ECO:0000313" key="3">
    <source>
        <dbReference type="Proteomes" id="UP000584867"/>
    </source>
</evidence>
<evidence type="ECO:0000313" key="2">
    <source>
        <dbReference type="EMBL" id="MBB5062620.1"/>
    </source>
</evidence>
<dbReference type="AlphaFoldDB" id="A0A7W7ZMF1"/>
<dbReference type="GO" id="GO:0005829">
    <property type="term" value="C:cytosol"/>
    <property type="evidence" value="ECO:0007669"/>
    <property type="project" value="TreeGrafter"/>
</dbReference>
<reference evidence="2 3" key="1">
    <citation type="submission" date="2020-08" db="EMBL/GenBank/DDBJ databases">
        <title>Genomic Encyclopedia of Type Strains, Phase IV (KMG-V): Genome sequencing to study the core and pangenomes of soil and plant-associated prokaryotes.</title>
        <authorList>
            <person name="Whitman W."/>
        </authorList>
    </citation>
    <scope>NUCLEOTIDE SEQUENCE [LARGE SCALE GENOMIC DNA]</scope>
    <source>
        <strain evidence="2 3">X5P3</strain>
    </source>
</reference>
<dbReference type="EMBL" id="JACHIO010000003">
    <property type="protein sequence ID" value="MBB5062620.1"/>
    <property type="molecule type" value="Genomic_DNA"/>
</dbReference>
<dbReference type="Proteomes" id="UP000584867">
    <property type="component" value="Unassembled WGS sequence"/>
</dbReference>
<feature type="domain" description="MbtH-like" evidence="1">
    <location>
        <begin position="3"/>
        <end position="53"/>
    </location>
</feature>